<dbReference type="SUPFAM" id="SSF52777">
    <property type="entry name" value="CoA-dependent acyltransferases"/>
    <property type="match status" value="2"/>
</dbReference>
<dbReference type="PROSITE" id="PS50075">
    <property type="entry name" value="CARRIER"/>
    <property type="match status" value="2"/>
</dbReference>
<dbReference type="FunFam" id="3.40.50.980:FF:000001">
    <property type="entry name" value="Non-ribosomal peptide synthetase"/>
    <property type="match status" value="1"/>
</dbReference>
<dbReference type="SUPFAM" id="SSF56801">
    <property type="entry name" value="Acetyl-CoA synthetase-like"/>
    <property type="match status" value="2"/>
</dbReference>
<accession>E3HPT2</accession>
<dbReference type="CDD" id="cd05931">
    <property type="entry name" value="FAAL"/>
    <property type="match status" value="1"/>
</dbReference>
<keyword evidence="3" id="KW-0596">Phosphopantetheine</keyword>
<dbReference type="Gene3D" id="2.30.38.10">
    <property type="entry name" value="Luciferase, Domain 3"/>
    <property type="match status" value="1"/>
</dbReference>
<keyword evidence="4" id="KW-0597">Phosphoprotein</keyword>
<dbReference type="PROSITE" id="PS00012">
    <property type="entry name" value="PHOSPHOPANTETHEINE"/>
    <property type="match status" value="2"/>
</dbReference>
<reference evidence="8 9" key="1">
    <citation type="journal article" date="2011" name="J. Bacteriol.">
        <title>Complete genome sequence of the haloaromatic acid-degrading bacterium Achromobacter xylosoxidans A8.</title>
        <authorList>
            <person name="Strnad H."/>
            <person name="Ridl J."/>
            <person name="Paces J."/>
            <person name="Kolar M."/>
            <person name="Vlcek C."/>
            <person name="Paces V."/>
        </authorList>
    </citation>
    <scope>NUCLEOTIDE SEQUENCE [LARGE SCALE GENOMIC DNA]</scope>
    <source>
        <strain evidence="8 9">A8</strain>
    </source>
</reference>
<evidence type="ECO:0000313" key="8">
    <source>
        <dbReference type="EMBL" id="ADP15916.1"/>
    </source>
</evidence>
<dbReference type="eggNOG" id="COG1020">
    <property type="taxonomic scope" value="Bacteria"/>
</dbReference>
<dbReference type="GO" id="GO:0071766">
    <property type="term" value="P:Actinobacterium-type cell wall biogenesis"/>
    <property type="evidence" value="ECO:0007669"/>
    <property type="project" value="UniProtKB-ARBA"/>
</dbReference>
<dbReference type="InterPro" id="IPR009081">
    <property type="entry name" value="PP-bd_ACP"/>
</dbReference>
<dbReference type="FunFam" id="3.30.300.30:FF:000010">
    <property type="entry name" value="Enterobactin synthetase component F"/>
    <property type="match status" value="1"/>
</dbReference>
<dbReference type="InterPro" id="IPR045851">
    <property type="entry name" value="AMP-bd_C_sf"/>
</dbReference>
<dbReference type="Gene3D" id="3.30.559.30">
    <property type="entry name" value="Nonribosomal peptide synthetase, condensation domain"/>
    <property type="match status" value="1"/>
</dbReference>
<dbReference type="Gene3D" id="1.10.1200.10">
    <property type="entry name" value="ACP-like"/>
    <property type="match status" value="2"/>
</dbReference>
<dbReference type="NCBIfam" id="TIGR01733">
    <property type="entry name" value="AA-adenyl-dom"/>
    <property type="match status" value="1"/>
</dbReference>
<dbReference type="Gene3D" id="3.40.50.12780">
    <property type="entry name" value="N-terminal domain of ligase-like"/>
    <property type="match status" value="1"/>
</dbReference>
<dbReference type="FunFam" id="2.30.38.10:FF:000001">
    <property type="entry name" value="Non-ribosomal peptide synthetase PvdI"/>
    <property type="match status" value="1"/>
</dbReference>
<dbReference type="InterPro" id="IPR042099">
    <property type="entry name" value="ANL_N_sf"/>
</dbReference>
<dbReference type="RefSeq" id="WP_013393236.1">
    <property type="nucleotide sequence ID" value="NC_014640.1"/>
</dbReference>
<evidence type="ECO:0000256" key="3">
    <source>
        <dbReference type="ARBA" id="ARBA00022450"/>
    </source>
</evidence>
<dbReference type="HOGENOM" id="CLU_000022_0_9_4"/>
<dbReference type="GO" id="GO:0008610">
    <property type="term" value="P:lipid biosynthetic process"/>
    <property type="evidence" value="ECO:0007669"/>
    <property type="project" value="InterPro"/>
</dbReference>
<dbReference type="PANTHER" id="PTHR45527:SF1">
    <property type="entry name" value="FATTY ACID SYNTHASE"/>
    <property type="match status" value="1"/>
</dbReference>
<evidence type="ECO:0000256" key="1">
    <source>
        <dbReference type="ARBA" id="ARBA00001957"/>
    </source>
</evidence>
<dbReference type="InterPro" id="IPR010071">
    <property type="entry name" value="AA_adenyl_dom"/>
</dbReference>
<keyword evidence="5" id="KW-0276">Fatty acid metabolism</keyword>
<dbReference type="InterPro" id="IPR001242">
    <property type="entry name" value="Condensation_dom"/>
</dbReference>
<dbReference type="Pfam" id="PF00501">
    <property type="entry name" value="AMP-binding"/>
    <property type="match status" value="2"/>
</dbReference>
<feature type="domain" description="Carrier" evidence="7">
    <location>
        <begin position="595"/>
        <end position="673"/>
    </location>
</feature>
<dbReference type="SUPFAM" id="SSF47336">
    <property type="entry name" value="ACP-like"/>
    <property type="match status" value="2"/>
</dbReference>
<dbReference type="EMBL" id="CP002287">
    <property type="protein sequence ID" value="ADP15916.1"/>
    <property type="molecule type" value="Genomic_DNA"/>
</dbReference>
<dbReference type="STRING" id="762376.AXYL_02596"/>
<keyword evidence="6" id="KW-0443">Lipid metabolism</keyword>
<dbReference type="FunFam" id="3.40.50.12780:FF:000012">
    <property type="entry name" value="Non-ribosomal peptide synthetase"/>
    <property type="match status" value="1"/>
</dbReference>
<evidence type="ECO:0000256" key="6">
    <source>
        <dbReference type="ARBA" id="ARBA00023098"/>
    </source>
</evidence>
<dbReference type="GO" id="GO:0009366">
    <property type="term" value="C:enterobactin synthetase complex"/>
    <property type="evidence" value="ECO:0007669"/>
    <property type="project" value="TreeGrafter"/>
</dbReference>
<evidence type="ECO:0000313" key="9">
    <source>
        <dbReference type="Proteomes" id="UP000006876"/>
    </source>
</evidence>
<dbReference type="GO" id="GO:0031177">
    <property type="term" value="F:phosphopantetheine binding"/>
    <property type="evidence" value="ECO:0007669"/>
    <property type="project" value="InterPro"/>
</dbReference>
<dbReference type="InterPro" id="IPR020845">
    <property type="entry name" value="AMP-binding_CS"/>
</dbReference>
<evidence type="ECO:0000259" key="7">
    <source>
        <dbReference type="PROSITE" id="PS50075"/>
    </source>
</evidence>
<dbReference type="InterPro" id="IPR025110">
    <property type="entry name" value="AMP-bd_C"/>
</dbReference>
<protein>
    <submittedName>
        <fullName evidence="8">Amino acid adenylation domain protein 2</fullName>
    </submittedName>
</protein>
<evidence type="ECO:0000256" key="2">
    <source>
        <dbReference type="ARBA" id="ARBA00006432"/>
    </source>
</evidence>
<dbReference type="InterPro" id="IPR000873">
    <property type="entry name" value="AMP-dep_synth/lig_dom"/>
</dbReference>
<dbReference type="InterPro" id="IPR020806">
    <property type="entry name" value="PKS_PP-bd"/>
</dbReference>
<dbReference type="Pfam" id="PF00668">
    <property type="entry name" value="Condensation"/>
    <property type="match status" value="1"/>
</dbReference>
<dbReference type="Gene3D" id="3.30.300.30">
    <property type="match status" value="2"/>
</dbReference>
<dbReference type="InterPro" id="IPR006162">
    <property type="entry name" value="Ppantetheine_attach_site"/>
</dbReference>
<dbReference type="GO" id="GO:0005829">
    <property type="term" value="C:cytosol"/>
    <property type="evidence" value="ECO:0007669"/>
    <property type="project" value="TreeGrafter"/>
</dbReference>
<dbReference type="OrthoDB" id="8826085at2"/>
<evidence type="ECO:0000256" key="4">
    <source>
        <dbReference type="ARBA" id="ARBA00022553"/>
    </source>
</evidence>
<dbReference type="FunFam" id="3.40.50.12780:FF:000013">
    <property type="entry name" value="Long-chain-fatty-acid--AMP ligase FadD32"/>
    <property type="match status" value="1"/>
</dbReference>
<dbReference type="Pfam" id="PF00550">
    <property type="entry name" value="PP-binding"/>
    <property type="match status" value="2"/>
</dbReference>
<dbReference type="CDD" id="cd05930">
    <property type="entry name" value="A_NRPS"/>
    <property type="match status" value="1"/>
</dbReference>
<evidence type="ECO:0000256" key="5">
    <source>
        <dbReference type="ARBA" id="ARBA00022832"/>
    </source>
</evidence>
<feature type="domain" description="Carrier" evidence="7">
    <location>
        <begin position="1655"/>
        <end position="1730"/>
    </location>
</feature>
<dbReference type="PROSITE" id="PS00455">
    <property type="entry name" value="AMP_BINDING"/>
    <property type="match status" value="2"/>
</dbReference>
<dbReference type="Proteomes" id="UP000006876">
    <property type="component" value="Chromosome"/>
</dbReference>
<proteinExistence type="inferred from homology"/>
<comment type="cofactor">
    <cofactor evidence="1">
        <name>pantetheine 4'-phosphate</name>
        <dbReference type="ChEBI" id="CHEBI:47942"/>
    </cofactor>
</comment>
<dbReference type="Gene3D" id="3.30.559.10">
    <property type="entry name" value="Chloramphenicol acetyltransferase-like domain"/>
    <property type="match status" value="1"/>
</dbReference>
<dbReference type="InterPro" id="IPR040097">
    <property type="entry name" value="FAAL/FAAC"/>
</dbReference>
<dbReference type="InterPro" id="IPR023213">
    <property type="entry name" value="CAT-like_dom_sf"/>
</dbReference>
<sequence length="1753" mass="191622">MTNSPVPQEKFVHPENFVDGLRQLAADRPEDVALTVVAGREGEIVETVLTYRAFAQRVLALAALLQARYEKGDRILILLDNDEYYAVSMFACFHAGVIAVPAFPPESARPQHLARLAGIVEDSQARGVLTTGALRALVGEAARQFDMLDIVAVDEVDPAEASRWQPQRPDGADVAFLQYTSGSTSAPKGVMVTHANLMANERAIREGLSIGAGDKFGVWSPLFHDMGLIGGLLQPFYSGIPCVLSSPRFFLERPVRWLEMISRHRITISGGPDFAYRLCLDRVKDANCEGLDLSSWRVAYTGAEPVRQDTMEAFVERFAPMGFSAGAVYPCYGLAEATLFVTGGRRGSGMAVGRYDNEALSKRLAVAQADGAALVGCGSAAPGHELRIVDTQSGEPAAQGAIGEIWAAGPSVAAGYWNNPSDSAETFVERDGHRWLRTGDLGFVDGGELFVAGRHKDMIIVRGHNLYPQDIERVVEEEVEAVRKGRVAAFAVELDGQEGIGVAAEVSRGLQKLVPPQALVDALGAAVSGQCGEAPRVVVLLQPGALPKTSSGKLQRTACRKGWAERTLDAYALYESGRFLMGGDIGEAAVDGRNALPEDQIQPLANVWRDVLGHETARRYSSDAHFFTLGGNSLAAMQLAARISQTWETDFPVRQVFESPRLGEQAAALQTCLQIGSRKPFAGIPVLSAECRSKPLPLSSAQQRQWFLWRLTPHSTAYHVQGALRIAGLLDVDALRAAVAGLITRHETLRTIFRARPDGEAEQMVLPGGTLELQVVDLRTVTSAERDAQAAQTLRAFLAPPFDLTAGPLARAALMRLDDQVHVLALAMHHIISDGASMQVLVDDLAALYAADEALPACSIQYADYASWQRDDAVRDAQDRQLAYWVEQLAMPSGESQPGLALPADHPRLPVAQYRAGLHTFELPAELLAALRCQAEVHGATLFMALLASLQALLHRHTGQRDVRVGVPVANRPRAELQGVVGIFVNTVVLQSDIEMRQSLAQVLAQVRERVLGAQANQEAPFEQVVEALRPARSAGTALLFDVMFNHSRRDYSQLQQRSGWRVTEEPTGNEHAQFELAVDTVEDVDGRLVVTFRYAVELFDAATIARMAGHYVAMLGALADAPEQAVGDVKLLSDAEGRKLRAWGESPLRSSRIEPVHRQIEQHVRAHPRTVALWFGEESVSYEELNRRSNRLAHRLIGLGVKPETRVGIAMERSIEMVAGLLAILKAGGAYVPLDPELPAERLEYMLEDSGIELLLTQSGIRGRLPADKRLQVLEVDALDLGGEREHDPGVAVHGENLAYVIYTSGSTGRPKGAAIRHRSLAICMSWMQQTYGLTAEDVVLHKAPFGFDVSVWEIFWPLTTGVRLVVAAPGDHREPERITALIRRHQITTLNFVPAMLQAFLAHEGIETQTRLRYVMCGGEAMSAAMQSEALRRLRGVSLQNLYGPTETTIHVTQWKCRDDGQGRVPIGRPIAQTKSYVLDASLNLVPQGVEGELYIGGDLLGRGYLGRPGLSAERFVADPFDETGGRLYRTGDLARWNGEGQLEFLGRTDHQVKIRGLRIELGEVEAQLLALPEIREAVVVDKGARLVAYVSLAAEKMLDVRELRARLARVLPDYMVPGVIVSMESLPLNANGKVDRRALPEPETPSFPIFEEPAGEVEAVLAQLWNEALGVESVDRNDNFFELGGHSLIAVRMAAILANRYAFEVPVRMFFEAPILRDFALRLSEQGTPDAGSRQDRLALMHNLMSEFEV</sequence>
<comment type="similarity">
    <text evidence="2">Belongs to the ATP-dependent AMP-binding enzyme family.</text>
</comment>
<dbReference type="FunFam" id="3.40.50.980:FF:000002">
    <property type="entry name" value="Enterobactin synthetase component F"/>
    <property type="match status" value="1"/>
</dbReference>
<dbReference type="PATRIC" id="fig|762376.5.peg.2599"/>
<organism evidence="8 9">
    <name type="scientific">Achromobacter xylosoxidans (strain A8)</name>
    <dbReference type="NCBI Taxonomy" id="762376"/>
    <lineage>
        <taxon>Bacteria</taxon>
        <taxon>Pseudomonadati</taxon>
        <taxon>Pseudomonadota</taxon>
        <taxon>Betaproteobacteria</taxon>
        <taxon>Burkholderiales</taxon>
        <taxon>Alcaligenaceae</taxon>
        <taxon>Achromobacter</taxon>
    </lineage>
</organism>
<dbReference type="CDD" id="cd19531">
    <property type="entry name" value="LCL_NRPS-like"/>
    <property type="match status" value="1"/>
</dbReference>
<name>E3HPT2_ACHXA</name>
<dbReference type="Pfam" id="PF13193">
    <property type="entry name" value="AMP-binding_C"/>
    <property type="match status" value="1"/>
</dbReference>
<dbReference type="SMART" id="SM00823">
    <property type="entry name" value="PKS_PP"/>
    <property type="match status" value="2"/>
</dbReference>
<dbReference type="KEGG" id="axy:AXYL_02596"/>
<dbReference type="GO" id="GO:0006631">
    <property type="term" value="P:fatty acid metabolic process"/>
    <property type="evidence" value="ECO:0007669"/>
    <property type="project" value="UniProtKB-KW"/>
</dbReference>
<dbReference type="Gene3D" id="3.40.50.980">
    <property type="match status" value="2"/>
</dbReference>
<dbReference type="GO" id="GO:0047527">
    <property type="term" value="F:2,3-dihydroxybenzoate-serine ligase activity"/>
    <property type="evidence" value="ECO:0007669"/>
    <property type="project" value="TreeGrafter"/>
</dbReference>
<dbReference type="PANTHER" id="PTHR45527">
    <property type="entry name" value="NONRIBOSOMAL PEPTIDE SYNTHETASE"/>
    <property type="match status" value="1"/>
</dbReference>
<dbReference type="eggNOG" id="COG0318">
    <property type="taxonomic scope" value="Bacteria"/>
</dbReference>
<gene>
    <name evidence="8" type="ordered locus">AXYL_02596</name>
</gene>
<dbReference type="InterPro" id="IPR036736">
    <property type="entry name" value="ACP-like_sf"/>
</dbReference>
<dbReference type="GO" id="GO:0043041">
    <property type="term" value="P:amino acid activation for nonribosomal peptide biosynthetic process"/>
    <property type="evidence" value="ECO:0007669"/>
    <property type="project" value="TreeGrafter"/>
</dbReference>
<dbReference type="GO" id="GO:0009239">
    <property type="term" value="P:enterobactin biosynthetic process"/>
    <property type="evidence" value="ECO:0007669"/>
    <property type="project" value="TreeGrafter"/>
</dbReference>